<dbReference type="HOGENOM" id="CLU_1194710_0_0_1"/>
<feature type="region of interest" description="Disordered" evidence="1">
    <location>
        <begin position="63"/>
        <end position="91"/>
    </location>
</feature>
<feature type="compositionally biased region" description="Basic and acidic residues" evidence="1">
    <location>
        <begin position="63"/>
        <end position="79"/>
    </location>
</feature>
<feature type="compositionally biased region" description="Polar residues" evidence="1">
    <location>
        <begin position="14"/>
        <end position="25"/>
    </location>
</feature>
<feature type="transmembrane region" description="Helical" evidence="2">
    <location>
        <begin position="110"/>
        <end position="136"/>
    </location>
</feature>
<keyword evidence="2" id="KW-1133">Transmembrane helix</keyword>
<sequence length="232" mass="25402">MAFIDFENMPSPAPSYSSTFDSQDISDMPRHTSFTAVPHNGIPYHQSAKYEPPASAFQLWEKRQPEDEERAQVKPDYSDPNHPQFANSTPPGFPAALPPRHSRIPAKRVLIPWILFVIFFLTTMWYTSMLFGARFLSIVRPVPPSFAAQEITVYIHGELVQGTVSVSTRLFAAPTSTTTSIVQTPSPTNTLPISGNDGLPDVGNELGRISSDVGRTAASAPTGFVTITRGIP</sequence>
<protein>
    <submittedName>
        <fullName evidence="3">Uncharacterized protein</fullName>
    </submittedName>
</protein>
<name>W6ZSF4_COCMI</name>
<dbReference type="EMBL" id="KI963923">
    <property type="protein sequence ID" value="EUC50444.1"/>
    <property type="molecule type" value="Genomic_DNA"/>
</dbReference>
<evidence type="ECO:0000313" key="3">
    <source>
        <dbReference type="EMBL" id="EUC50444.1"/>
    </source>
</evidence>
<keyword evidence="2" id="KW-0472">Membrane</keyword>
<evidence type="ECO:0000256" key="2">
    <source>
        <dbReference type="SAM" id="Phobius"/>
    </source>
</evidence>
<proteinExistence type="predicted"/>
<dbReference type="RefSeq" id="XP_007682993.1">
    <property type="nucleotide sequence ID" value="XM_007684803.1"/>
</dbReference>
<dbReference type="Proteomes" id="UP000054032">
    <property type="component" value="Unassembled WGS sequence"/>
</dbReference>
<evidence type="ECO:0000313" key="4">
    <source>
        <dbReference type="Proteomes" id="UP000054032"/>
    </source>
</evidence>
<organism evidence="3 4">
    <name type="scientific">Bipolaris oryzae ATCC 44560</name>
    <dbReference type="NCBI Taxonomy" id="930090"/>
    <lineage>
        <taxon>Eukaryota</taxon>
        <taxon>Fungi</taxon>
        <taxon>Dikarya</taxon>
        <taxon>Ascomycota</taxon>
        <taxon>Pezizomycotina</taxon>
        <taxon>Dothideomycetes</taxon>
        <taxon>Pleosporomycetidae</taxon>
        <taxon>Pleosporales</taxon>
        <taxon>Pleosporineae</taxon>
        <taxon>Pleosporaceae</taxon>
        <taxon>Bipolaris</taxon>
    </lineage>
</organism>
<gene>
    <name evidence="3" type="ORF">COCMIDRAFT_22055</name>
</gene>
<keyword evidence="2" id="KW-0812">Transmembrane</keyword>
<dbReference type="KEGG" id="bor:COCMIDRAFT_22055"/>
<dbReference type="OrthoDB" id="3799173at2759"/>
<accession>W6ZSF4</accession>
<reference evidence="3 4" key="1">
    <citation type="journal article" date="2013" name="PLoS Genet.">
        <title>Comparative genome structure, secondary metabolite, and effector coding capacity across Cochliobolus pathogens.</title>
        <authorList>
            <person name="Condon B.J."/>
            <person name="Leng Y."/>
            <person name="Wu D."/>
            <person name="Bushley K.E."/>
            <person name="Ohm R.A."/>
            <person name="Otillar R."/>
            <person name="Martin J."/>
            <person name="Schackwitz W."/>
            <person name="Grimwood J."/>
            <person name="MohdZainudin N."/>
            <person name="Xue C."/>
            <person name="Wang R."/>
            <person name="Manning V.A."/>
            <person name="Dhillon B."/>
            <person name="Tu Z.J."/>
            <person name="Steffenson B.J."/>
            <person name="Salamov A."/>
            <person name="Sun H."/>
            <person name="Lowry S."/>
            <person name="LaButti K."/>
            <person name="Han J."/>
            <person name="Copeland A."/>
            <person name="Lindquist E."/>
            <person name="Barry K."/>
            <person name="Schmutz J."/>
            <person name="Baker S.E."/>
            <person name="Ciuffetti L.M."/>
            <person name="Grigoriev I.V."/>
            <person name="Zhong S."/>
            <person name="Turgeon B.G."/>
        </authorList>
    </citation>
    <scope>NUCLEOTIDE SEQUENCE [LARGE SCALE GENOMIC DNA]</scope>
    <source>
        <strain evidence="3 4">ATCC 44560</strain>
    </source>
</reference>
<dbReference type="AlphaFoldDB" id="W6ZSF4"/>
<feature type="region of interest" description="Disordered" evidence="1">
    <location>
        <begin position="1"/>
        <end position="32"/>
    </location>
</feature>
<dbReference type="GeneID" id="19120172"/>
<evidence type="ECO:0000256" key="1">
    <source>
        <dbReference type="SAM" id="MobiDB-lite"/>
    </source>
</evidence>
<keyword evidence="4" id="KW-1185">Reference proteome</keyword>